<accession>A0AAV5GRN1</accession>
<evidence type="ECO:0000256" key="3">
    <source>
        <dbReference type="ARBA" id="ARBA00022741"/>
    </source>
</evidence>
<evidence type="ECO:0000259" key="5">
    <source>
        <dbReference type="PROSITE" id="PS50893"/>
    </source>
</evidence>
<evidence type="ECO:0000313" key="6">
    <source>
        <dbReference type="EMBL" id="GJN91702.1"/>
    </source>
</evidence>
<dbReference type="InterPro" id="IPR027417">
    <property type="entry name" value="P-loop_NTPase"/>
</dbReference>
<dbReference type="PANTHER" id="PTHR43117">
    <property type="entry name" value="OSMOPROTECTANT IMPORT ATP-BINDING PROTEIN OSMV"/>
    <property type="match status" value="1"/>
</dbReference>
<name>A0AAV5GRN1_9BASI</name>
<keyword evidence="2" id="KW-0813">Transport</keyword>
<dbReference type="AlphaFoldDB" id="A0AAV5GRN1"/>
<dbReference type="SUPFAM" id="SSF52540">
    <property type="entry name" value="P-loop containing nucleoside triphosphate hydrolases"/>
    <property type="match status" value="2"/>
</dbReference>
<evidence type="ECO:0000313" key="7">
    <source>
        <dbReference type="Proteomes" id="UP001342314"/>
    </source>
</evidence>
<evidence type="ECO:0000256" key="1">
    <source>
        <dbReference type="ARBA" id="ARBA00005417"/>
    </source>
</evidence>
<dbReference type="Gene3D" id="3.40.50.300">
    <property type="entry name" value="P-loop containing nucleotide triphosphate hydrolases"/>
    <property type="match status" value="2"/>
</dbReference>
<keyword evidence="7" id="KW-1185">Reference proteome</keyword>
<protein>
    <recommendedName>
        <fullName evidence="5">ABC transporter domain-containing protein</fullName>
    </recommendedName>
</protein>
<dbReference type="InterPro" id="IPR003593">
    <property type="entry name" value="AAA+_ATPase"/>
</dbReference>
<reference evidence="6 7" key="1">
    <citation type="submission" date="2021-12" db="EMBL/GenBank/DDBJ databases">
        <title>High titer production of polyol ester of fatty acids by Rhodotorula paludigena BS15 towards product separation-free biomass refinery.</title>
        <authorList>
            <person name="Mano J."/>
            <person name="Ono H."/>
            <person name="Tanaka T."/>
            <person name="Naito K."/>
            <person name="Sushida H."/>
            <person name="Ike M."/>
            <person name="Tokuyasu K."/>
            <person name="Kitaoka M."/>
        </authorList>
    </citation>
    <scope>NUCLEOTIDE SEQUENCE [LARGE SCALE GENOMIC DNA]</scope>
    <source>
        <strain evidence="6 7">BS15</strain>
    </source>
</reference>
<dbReference type="SMART" id="SM00382">
    <property type="entry name" value="AAA"/>
    <property type="match status" value="1"/>
</dbReference>
<evidence type="ECO:0000256" key="4">
    <source>
        <dbReference type="ARBA" id="ARBA00022840"/>
    </source>
</evidence>
<feature type="domain" description="ABC transporter" evidence="5">
    <location>
        <begin position="355"/>
        <end position="600"/>
    </location>
</feature>
<dbReference type="CDD" id="cd00267">
    <property type="entry name" value="ABC_ATPase"/>
    <property type="match status" value="1"/>
</dbReference>
<organism evidence="6 7">
    <name type="scientific">Rhodotorula paludigena</name>
    <dbReference type="NCBI Taxonomy" id="86838"/>
    <lineage>
        <taxon>Eukaryota</taxon>
        <taxon>Fungi</taxon>
        <taxon>Dikarya</taxon>
        <taxon>Basidiomycota</taxon>
        <taxon>Pucciniomycotina</taxon>
        <taxon>Microbotryomycetes</taxon>
        <taxon>Sporidiobolales</taxon>
        <taxon>Sporidiobolaceae</taxon>
        <taxon>Rhodotorula</taxon>
    </lineage>
</organism>
<dbReference type="EMBL" id="BQKY01000009">
    <property type="protein sequence ID" value="GJN91702.1"/>
    <property type="molecule type" value="Genomic_DNA"/>
</dbReference>
<dbReference type="InterPro" id="IPR003439">
    <property type="entry name" value="ABC_transporter-like_ATP-bd"/>
</dbReference>
<comment type="caution">
    <text evidence="6">The sequence shown here is derived from an EMBL/GenBank/DDBJ whole genome shotgun (WGS) entry which is preliminary data.</text>
</comment>
<dbReference type="Pfam" id="PF00005">
    <property type="entry name" value="ABC_tran"/>
    <property type="match status" value="2"/>
</dbReference>
<gene>
    <name evidence="6" type="ORF">Rhopal_004725-T1</name>
</gene>
<proteinExistence type="inferred from homology"/>
<dbReference type="GO" id="GO:0005524">
    <property type="term" value="F:ATP binding"/>
    <property type="evidence" value="ECO:0007669"/>
    <property type="project" value="UniProtKB-KW"/>
</dbReference>
<feature type="domain" description="ABC transporter" evidence="5">
    <location>
        <begin position="43"/>
        <end position="306"/>
    </location>
</feature>
<dbReference type="PROSITE" id="PS50893">
    <property type="entry name" value="ABC_TRANSPORTER_2"/>
    <property type="match status" value="2"/>
</dbReference>
<dbReference type="Proteomes" id="UP001342314">
    <property type="component" value="Unassembled WGS sequence"/>
</dbReference>
<evidence type="ECO:0000256" key="2">
    <source>
        <dbReference type="ARBA" id="ARBA00022448"/>
    </source>
</evidence>
<keyword evidence="4" id="KW-0067">ATP-binding</keyword>
<sequence length="600" mass="66397">MLRRAASVLRPWSRHCTPTWHHLRPFASLPARLRHSTDAPPIFRAQNTAVYPFGVPSNDPEHALFRDLTLTIGDSDAWAILSPSSSSPTRAALLATIQHHVRFDPHSSAGHSILAVLPPVARPAEEGGPRDRTVDDLLQFVSFKTRLGRSGDFDDYTARYYSIRDEDKLTVRDHLREATGAEITEIEEKAKLLRMESFLDLPLITLSNGQTRRARILRALLAKPELLILEEPFTGLDVASRDLLVTLLSNLHAARSPRVLLILRPQDPLPPFVTHLALADAAPSSASPSSTSPATTTRSLALGTRDEILSTPAAQALLSAGEHERFLAARRTEARRAAAAEQVASEAGRRKLVELRGVNVTYGRRSEGQEERRVLKELDWTIREGERWLLAGHNGSGKSTLLALVLGDHPRSFTEDITLFDKPRLQQATATLQEKIGHVSPEIFNAFPRKYGPGALTANRSPRKRTHTHAPQAIVTGFESVFSYRRATPAQQASIAALLSALDHPLLTPSFLARPFADLTAGEQSLVLLLRALVKRPPLLVLDEPFSGMDKGTIEKVQRLLDEGLDEKQALVLITHFEEEQPKSVVRLLRLENGEVVERI</sequence>
<comment type="similarity">
    <text evidence="1">Belongs to the ABC transporter superfamily.</text>
</comment>
<keyword evidence="3" id="KW-0547">Nucleotide-binding</keyword>
<dbReference type="PANTHER" id="PTHR43117:SF4">
    <property type="entry name" value="OSMOPROTECTANT IMPORT ATP-BINDING PROTEIN OSMV"/>
    <property type="match status" value="1"/>
</dbReference>
<dbReference type="GO" id="GO:0016887">
    <property type="term" value="F:ATP hydrolysis activity"/>
    <property type="evidence" value="ECO:0007669"/>
    <property type="project" value="InterPro"/>
</dbReference>